<dbReference type="EMBL" id="RJVU01031169">
    <property type="protein sequence ID" value="ROL48240.1"/>
    <property type="molecule type" value="Genomic_DNA"/>
</dbReference>
<evidence type="ECO:0000313" key="1">
    <source>
        <dbReference type="EMBL" id="ROL48240.1"/>
    </source>
</evidence>
<comment type="caution">
    <text evidence="1">The sequence shown here is derived from an EMBL/GenBank/DDBJ whole genome shotgun (WGS) entry which is preliminary data.</text>
</comment>
<evidence type="ECO:0000313" key="2">
    <source>
        <dbReference type="Proteomes" id="UP000281406"/>
    </source>
</evidence>
<proteinExistence type="predicted"/>
<sequence>MESDRRQQRQAERMMAANLSQKSFFILLSCVHCLQICLGRGEPKVWPLKESFKCYAQRGMKVLELLSDRLPNRTAHM</sequence>
<dbReference type="Proteomes" id="UP000281406">
    <property type="component" value="Unassembled WGS sequence"/>
</dbReference>
<reference evidence="1" key="1">
    <citation type="submission" date="2018-10" db="EMBL/GenBank/DDBJ databases">
        <title>Genome assembly for a Yunnan-Guizhou Plateau 3E fish, Anabarilius grahami (Regan), and its evolutionary and genetic applications.</title>
        <authorList>
            <person name="Jiang W."/>
        </authorList>
    </citation>
    <scope>NUCLEOTIDE SEQUENCE [LARGE SCALE GENOMIC DNA]</scope>
    <source>
        <strain evidence="1">AG-KIZ</strain>
        <tissue evidence="1">Muscle</tissue>
    </source>
</reference>
<accession>A0A3N0YQH7</accession>
<organism evidence="1 2">
    <name type="scientific">Anabarilius grahami</name>
    <name type="common">Kanglang fish</name>
    <name type="synonym">Barilius grahami</name>
    <dbReference type="NCBI Taxonomy" id="495550"/>
    <lineage>
        <taxon>Eukaryota</taxon>
        <taxon>Metazoa</taxon>
        <taxon>Chordata</taxon>
        <taxon>Craniata</taxon>
        <taxon>Vertebrata</taxon>
        <taxon>Euteleostomi</taxon>
        <taxon>Actinopterygii</taxon>
        <taxon>Neopterygii</taxon>
        <taxon>Teleostei</taxon>
        <taxon>Ostariophysi</taxon>
        <taxon>Cypriniformes</taxon>
        <taxon>Xenocyprididae</taxon>
        <taxon>Xenocypridinae</taxon>
        <taxon>Xenocypridinae incertae sedis</taxon>
        <taxon>Anabarilius</taxon>
    </lineage>
</organism>
<name>A0A3N0YQH7_ANAGA</name>
<keyword evidence="2" id="KW-1185">Reference proteome</keyword>
<protein>
    <submittedName>
        <fullName evidence="1">Uncharacterized protein</fullName>
    </submittedName>
</protein>
<gene>
    <name evidence="1" type="ORF">DPX16_5634</name>
</gene>
<dbReference type="AlphaFoldDB" id="A0A3N0YQH7"/>